<proteinExistence type="predicted"/>
<evidence type="ECO:0000256" key="1">
    <source>
        <dbReference type="SAM" id="MobiDB-lite"/>
    </source>
</evidence>
<dbReference type="AlphaFoldDB" id="A0A644VID0"/>
<organism evidence="2">
    <name type="scientific">bioreactor metagenome</name>
    <dbReference type="NCBI Taxonomy" id="1076179"/>
    <lineage>
        <taxon>unclassified sequences</taxon>
        <taxon>metagenomes</taxon>
        <taxon>ecological metagenomes</taxon>
    </lineage>
</organism>
<dbReference type="EMBL" id="VSSQ01000317">
    <property type="protein sequence ID" value="MPL90995.1"/>
    <property type="molecule type" value="Genomic_DNA"/>
</dbReference>
<feature type="region of interest" description="Disordered" evidence="1">
    <location>
        <begin position="41"/>
        <end position="64"/>
    </location>
</feature>
<feature type="region of interest" description="Disordered" evidence="1">
    <location>
        <begin position="76"/>
        <end position="103"/>
    </location>
</feature>
<name>A0A644VID0_9ZZZZ</name>
<feature type="compositionally biased region" description="Basic and acidic residues" evidence="1">
    <location>
        <begin position="84"/>
        <end position="94"/>
    </location>
</feature>
<protein>
    <submittedName>
        <fullName evidence="2">Uncharacterized protein</fullName>
    </submittedName>
</protein>
<sequence length="153" mass="15889">MGLVWPRIVARIGRFVLFFAADTFLSRGLGRFIGAVGQDGNAKGRTRGAAFPGGSESGRGSVRRGVDGHARQVGADGAGRGHRVLADGDQRGGAEADDGGGQHDPVNGHGAVFFGADLAGEFEEFHVCLSWDLVFGCSAPWLPVSTLARRLAG</sequence>
<gene>
    <name evidence="2" type="ORF">SDC9_37054</name>
</gene>
<evidence type="ECO:0000313" key="2">
    <source>
        <dbReference type="EMBL" id="MPL90995.1"/>
    </source>
</evidence>
<comment type="caution">
    <text evidence="2">The sequence shown here is derived from an EMBL/GenBank/DDBJ whole genome shotgun (WGS) entry which is preliminary data.</text>
</comment>
<reference evidence="2" key="1">
    <citation type="submission" date="2019-08" db="EMBL/GenBank/DDBJ databases">
        <authorList>
            <person name="Kucharzyk K."/>
            <person name="Murdoch R.W."/>
            <person name="Higgins S."/>
            <person name="Loffler F."/>
        </authorList>
    </citation>
    <scope>NUCLEOTIDE SEQUENCE</scope>
</reference>
<accession>A0A644VID0</accession>